<reference evidence="2" key="1">
    <citation type="submission" date="2023-10" db="EMBL/GenBank/DDBJ databases">
        <authorList>
            <person name="Chen Y."/>
            <person name="Shah S."/>
            <person name="Dougan E. K."/>
            <person name="Thang M."/>
            <person name="Chan C."/>
        </authorList>
    </citation>
    <scope>NUCLEOTIDE SEQUENCE [LARGE SCALE GENOMIC DNA]</scope>
</reference>
<evidence type="ECO:0000256" key="1">
    <source>
        <dbReference type="SAM" id="MobiDB-lite"/>
    </source>
</evidence>
<dbReference type="EMBL" id="CAUYUJ010007036">
    <property type="protein sequence ID" value="CAK0819386.1"/>
    <property type="molecule type" value="Genomic_DNA"/>
</dbReference>
<feature type="region of interest" description="Disordered" evidence="1">
    <location>
        <begin position="8"/>
        <end position="34"/>
    </location>
</feature>
<feature type="region of interest" description="Disordered" evidence="1">
    <location>
        <begin position="89"/>
        <end position="126"/>
    </location>
</feature>
<gene>
    <name evidence="2" type="ORF">PCOR1329_LOCUS21384</name>
</gene>
<evidence type="ECO:0000313" key="2">
    <source>
        <dbReference type="EMBL" id="CAK0819386.1"/>
    </source>
</evidence>
<proteinExistence type="predicted"/>
<feature type="compositionally biased region" description="Basic and acidic residues" evidence="1">
    <location>
        <begin position="104"/>
        <end position="116"/>
    </location>
</feature>
<accession>A0ABN9RJT0</accession>
<sequence>MAMDQAALRAALGQATSTAPAPKAQARPRPAAAGNDTEVLNTLIRDHLYLRQDFRPVADSVQIAVLFKSDTEVESFHGLAQKWAAKIPEGSKKGKGKNARKKRKADEGEEAMKTDDGTEASSNKHPFGPKKVFMPFALFSRLMEIATNAKETIQASTDLKREGGKALETLSKLGGEELDNFFTGFVAKTPNPASGRTWLWTLISCLCHSPSKRHSRTPFGLQLTRPLR</sequence>
<feature type="compositionally biased region" description="Basic residues" evidence="1">
    <location>
        <begin position="93"/>
        <end position="103"/>
    </location>
</feature>
<feature type="compositionally biased region" description="Low complexity" evidence="1">
    <location>
        <begin position="19"/>
        <end position="33"/>
    </location>
</feature>
<organism evidence="2 3">
    <name type="scientific">Prorocentrum cordatum</name>
    <dbReference type="NCBI Taxonomy" id="2364126"/>
    <lineage>
        <taxon>Eukaryota</taxon>
        <taxon>Sar</taxon>
        <taxon>Alveolata</taxon>
        <taxon>Dinophyceae</taxon>
        <taxon>Prorocentrales</taxon>
        <taxon>Prorocentraceae</taxon>
        <taxon>Prorocentrum</taxon>
    </lineage>
</organism>
<dbReference type="Proteomes" id="UP001189429">
    <property type="component" value="Unassembled WGS sequence"/>
</dbReference>
<keyword evidence="3" id="KW-1185">Reference proteome</keyword>
<protein>
    <submittedName>
        <fullName evidence="2">Uncharacterized protein</fullName>
    </submittedName>
</protein>
<name>A0ABN9RJT0_9DINO</name>
<comment type="caution">
    <text evidence="2">The sequence shown here is derived from an EMBL/GenBank/DDBJ whole genome shotgun (WGS) entry which is preliminary data.</text>
</comment>
<evidence type="ECO:0000313" key="3">
    <source>
        <dbReference type="Proteomes" id="UP001189429"/>
    </source>
</evidence>